<dbReference type="Proteomes" id="UP000886520">
    <property type="component" value="Chromosome 7"/>
</dbReference>
<evidence type="ECO:0000313" key="1">
    <source>
        <dbReference type="EMBL" id="KAI5077409.1"/>
    </source>
</evidence>
<dbReference type="PANTHER" id="PTHR34782:SF1">
    <property type="entry name" value="PHOSPHORIBOSYLFORMYLGLYCINAMIDINE SYNTHASE"/>
    <property type="match status" value="1"/>
</dbReference>
<dbReference type="SUPFAM" id="SSF117991">
    <property type="entry name" value="YbeD/HP0495-like"/>
    <property type="match status" value="1"/>
</dbReference>
<proteinExistence type="predicted"/>
<dbReference type="PANTHER" id="PTHR34782">
    <property type="entry name" value="PHOSPHORIBOSYLFORMYLGLYCINAMIDINE SYNTHASE"/>
    <property type="match status" value="1"/>
</dbReference>
<dbReference type="Pfam" id="PF04359">
    <property type="entry name" value="DUF493"/>
    <property type="match status" value="1"/>
</dbReference>
<dbReference type="AlphaFoldDB" id="A0A9D4ZJ42"/>
<protein>
    <submittedName>
        <fullName evidence="1">Uncharacterized protein</fullName>
    </submittedName>
</protein>
<name>A0A9D4ZJ42_ADICA</name>
<sequence>MGVLVCSNLLGGIEDTNASKPPQDTVLEVLSEAAKSEGRIAQTTNIVLGGTVSGTSDEEWKVLNEKVNSYPTTVNFTAIGSGGDDFVQAMVGAVESVLQCPIPEDEVKLSMSSKGKYVSVRIGPVAVDSSDQVQAVYRAMKRDNRMKYFL</sequence>
<dbReference type="Gene3D" id="3.30.70.260">
    <property type="match status" value="1"/>
</dbReference>
<keyword evidence="2" id="KW-1185">Reference proteome</keyword>
<dbReference type="InterPro" id="IPR007454">
    <property type="entry name" value="UPF0250_YbeD-like"/>
</dbReference>
<dbReference type="InterPro" id="IPR027471">
    <property type="entry name" value="YbeD-like_sf"/>
</dbReference>
<dbReference type="EMBL" id="JABFUD020000007">
    <property type="protein sequence ID" value="KAI5077409.1"/>
    <property type="molecule type" value="Genomic_DNA"/>
</dbReference>
<organism evidence="1 2">
    <name type="scientific">Adiantum capillus-veneris</name>
    <name type="common">Maidenhair fern</name>
    <dbReference type="NCBI Taxonomy" id="13818"/>
    <lineage>
        <taxon>Eukaryota</taxon>
        <taxon>Viridiplantae</taxon>
        <taxon>Streptophyta</taxon>
        <taxon>Embryophyta</taxon>
        <taxon>Tracheophyta</taxon>
        <taxon>Polypodiopsida</taxon>
        <taxon>Polypodiidae</taxon>
        <taxon>Polypodiales</taxon>
        <taxon>Pteridineae</taxon>
        <taxon>Pteridaceae</taxon>
        <taxon>Vittarioideae</taxon>
        <taxon>Adiantum</taxon>
    </lineage>
</organism>
<evidence type="ECO:0000313" key="2">
    <source>
        <dbReference type="Proteomes" id="UP000886520"/>
    </source>
</evidence>
<comment type="caution">
    <text evidence="1">The sequence shown here is derived from an EMBL/GenBank/DDBJ whole genome shotgun (WGS) entry which is preliminary data.</text>
</comment>
<gene>
    <name evidence="1" type="ORF">GOP47_0007233</name>
</gene>
<dbReference type="OrthoDB" id="533321at2759"/>
<accession>A0A9D4ZJ42</accession>
<reference evidence="1" key="1">
    <citation type="submission" date="2021-01" db="EMBL/GenBank/DDBJ databases">
        <title>Adiantum capillus-veneris genome.</title>
        <authorList>
            <person name="Fang Y."/>
            <person name="Liao Q."/>
        </authorList>
    </citation>
    <scope>NUCLEOTIDE SEQUENCE</scope>
    <source>
        <strain evidence="1">H3</strain>
        <tissue evidence="1">Leaf</tissue>
    </source>
</reference>